<sequence>MTSTLQQGTKFSDAFWDNQYKGIEIVTSRLRKSRDTCEEIKKLYELRATIEQDYGERLLKLAQSSRIGEFEENSFAETLLRIPSTLETTARAHIDLAQQLKDHLEAPLDGFLKDQKEIRRVQQQQIENAKQRKTIHESDVARAKEDYVNECQKLKSLEQRLHDTMKGSIEKEIEEQKRTVIVADQVYKRSVDHYNTVNEKFIRDWTASADKFQEMETKRISYLRSTLWSFANMMTSTFSIDEE</sequence>
<dbReference type="Proteomes" id="UP000253551">
    <property type="component" value="Unassembled WGS sequence"/>
</dbReference>
<evidence type="ECO:0000256" key="1">
    <source>
        <dbReference type="ARBA" id="ARBA00004245"/>
    </source>
</evidence>
<name>A0A367IPE9_RHIST</name>
<keyword evidence="9" id="KW-1185">Reference proteome</keyword>
<dbReference type="GO" id="GO:0043226">
    <property type="term" value="C:organelle"/>
    <property type="evidence" value="ECO:0007669"/>
    <property type="project" value="UniProtKB-ARBA"/>
</dbReference>
<accession>A0A367IPE9</accession>
<evidence type="ECO:0000256" key="2">
    <source>
        <dbReference type="ARBA" id="ARBA00022490"/>
    </source>
</evidence>
<feature type="domain" description="F-BAR" evidence="7">
    <location>
        <begin position="9"/>
        <end position="243"/>
    </location>
</feature>
<dbReference type="SUPFAM" id="SSF103657">
    <property type="entry name" value="BAR/IMD domain-like"/>
    <property type="match status" value="1"/>
</dbReference>
<dbReference type="Gene3D" id="1.20.1270.60">
    <property type="entry name" value="Arfaptin homology (AH) domain/BAR domain"/>
    <property type="match status" value="1"/>
</dbReference>
<dbReference type="PANTHER" id="PTHR23065:SF7">
    <property type="entry name" value="NOSTRIN, ISOFORM H"/>
    <property type="match status" value="1"/>
</dbReference>
<dbReference type="AlphaFoldDB" id="A0A367IPE9"/>
<dbReference type="InterPro" id="IPR031160">
    <property type="entry name" value="F_BAR_dom"/>
</dbReference>
<dbReference type="OrthoDB" id="27823at2759"/>
<feature type="non-terminal residue" evidence="8">
    <location>
        <position position="243"/>
    </location>
</feature>
<dbReference type="EMBL" id="PJQM01006531">
    <property type="protein sequence ID" value="RCH79516.1"/>
    <property type="molecule type" value="Genomic_DNA"/>
</dbReference>
<evidence type="ECO:0000256" key="4">
    <source>
        <dbReference type="ARBA" id="ARBA00023212"/>
    </source>
</evidence>
<dbReference type="GO" id="GO:0005886">
    <property type="term" value="C:plasma membrane"/>
    <property type="evidence" value="ECO:0007669"/>
    <property type="project" value="TreeGrafter"/>
</dbReference>
<dbReference type="GO" id="GO:0005737">
    <property type="term" value="C:cytoplasm"/>
    <property type="evidence" value="ECO:0007669"/>
    <property type="project" value="TreeGrafter"/>
</dbReference>
<dbReference type="Pfam" id="PF00611">
    <property type="entry name" value="FCH"/>
    <property type="match status" value="1"/>
</dbReference>
<dbReference type="GO" id="GO:0032153">
    <property type="term" value="C:cell division site"/>
    <property type="evidence" value="ECO:0007669"/>
    <property type="project" value="TreeGrafter"/>
</dbReference>
<dbReference type="STRING" id="4846.A0A367IPE9"/>
<dbReference type="SMART" id="SM00055">
    <property type="entry name" value="FCH"/>
    <property type="match status" value="1"/>
</dbReference>
<keyword evidence="3" id="KW-0597">Phosphoprotein</keyword>
<evidence type="ECO:0000256" key="5">
    <source>
        <dbReference type="PROSITE-ProRule" id="PRU01077"/>
    </source>
</evidence>
<keyword evidence="2" id="KW-0963">Cytoplasm</keyword>
<dbReference type="PROSITE" id="PS51741">
    <property type="entry name" value="F_BAR"/>
    <property type="match status" value="1"/>
</dbReference>
<keyword evidence="5 6" id="KW-0175">Coiled coil</keyword>
<evidence type="ECO:0000313" key="9">
    <source>
        <dbReference type="Proteomes" id="UP000253551"/>
    </source>
</evidence>
<dbReference type="GO" id="GO:0007010">
    <property type="term" value="P:cytoskeleton organization"/>
    <property type="evidence" value="ECO:0007669"/>
    <property type="project" value="TreeGrafter"/>
</dbReference>
<comment type="caution">
    <text evidence="8">The sequence shown here is derived from an EMBL/GenBank/DDBJ whole genome shotgun (WGS) entry which is preliminary data.</text>
</comment>
<comment type="subcellular location">
    <subcellularLocation>
        <location evidence="1">Cytoplasm</location>
        <location evidence="1">Cytoskeleton</location>
    </subcellularLocation>
</comment>
<protein>
    <recommendedName>
        <fullName evidence="7">F-BAR domain-containing protein</fullName>
    </recommendedName>
</protein>
<dbReference type="PANTHER" id="PTHR23065">
    <property type="entry name" value="PROLINE-SERINE-THREONINE PHOSPHATASE INTERACTING PROTEIN 1"/>
    <property type="match status" value="1"/>
</dbReference>
<proteinExistence type="predicted"/>
<feature type="coiled-coil region" evidence="6">
    <location>
        <begin position="112"/>
        <end position="160"/>
    </location>
</feature>
<dbReference type="InterPro" id="IPR027267">
    <property type="entry name" value="AH/BAR_dom_sf"/>
</dbReference>
<evidence type="ECO:0000259" key="7">
    <source>
        <dbReference type="PROSITE" id="PS51741"/>
    </source>
</evidence>
<evidence type="ECO:0000313" key="8">
    <source>
        <dbReference type="EMBL" id="RCH79516.1"/>
    </source>
</evidence>
<organism evidence="8 9">
    <name type="scientific">Rhizopus stolonifer</name>
    <name type="common">Rhizopus nigricans</name>
    <dbReference type="NCBI Taxonomy" id="4846"/>
    <lineage>
        <taxon>Eukaryota</taxon>
        <taxon>Fungi</taxon>
        <taxon>Fungi incertae sedis</taxon>
        <taxon>Mucoromycota</taxon>
        <taxon>Mucoromycotina</taxon>
        <taxon>Mucoromycetes</taxon>
        <taxon>Mucorales</taxon>
        <taxon>Mucorineae</taxon>
        <taxon>Rhizopodaceae</taxon>
        <taxon>Rhizopus</taxon>
    </lineage>
</organism>
<evidence type="ECO:0000256" key="3">
    <source>
        <dbReference type="ARBA" id="ARBA00022553"/>
    </source>
</evidence>
<gene>
    <name evidence="8" type="ORF">CU098_002684</name>
</gene>
<dbReference type="InterPro" id="IPR001060">
    <property type="entry name" value="FCH_dom"/>
</dbReference>
<evidence type="ECO:0000256" key="6">
    <source>
        <dbReference type="SAM" id="Coils"/>
    </source>
</evidence>
<reference evidence="8 9" key="1">
    <citation type="journal article" date="2018" name="G3 (Bethesda)">
        <title>Phylogenetic and Phylogenomic Definition of Rhizopus Species.</title>
        <authorList>
            <person name="Gryganskyi A.P."/>
            <person name="Golan J."/>
            <person name="Dolatabadi S."/>
            <person name="Mondo S."/>
            <person name="Robb S."/>
            <person name="Idnurm A."/>
            <person name="Muszewska A."/>
            <person name="Steczkiewicz K."/>
            <person name="Masonjones S."/>
            <person name="Liao H.L."/>
            <person name="Gajdeczka M.T."/>
            <person name="Anike F."/>
            <person name="Vuek A."/>
            <person name="Anishchenko I.M."/>
            <person name="Voigt K."/>
            <person name="de Hoog G.S."/>
            <person name="Smith M.E."/>
            <person name="Heitman J."/>
            <person name="Vilgalys R."/>
            <person name="Stajich J.E."/>
        </authorList>
    </citation>
    <scope>NUCLEOTIDE SEQUENCE [LARGE SCALE GENOMIC DNA]</scope>
    <source>
        <strain evidence="8 9">LSU 92-RS-03</strain>
    </source>
</reference>
<keyword evidence="4" id="KW-0206">Cytoskeleton</keyword>